<dbReference type="AlphaFoldDB" id="A0A445MVN2"/>
<proteinExistence type="predicted"/>
<reference evidence="1" key="1">
    <citation type="submission" date="2018-01" db="EMBL/GenBank/DDBJ databases">
        <authorList>
            <person name="Regsiter A."/>
            <person name="William W."/>
        </authorList>
    </citation>
    <scope>NUCLEOTIDE SEQUENCE</scope>
    <source>
        <strain evidence="1">TRIP AH-1</strain>
    </source>
</reference>
<gene>
    <name evidence="1" type="ORF">PITCH_A190116</name>
</gene>
<evidence type="ECO:0000313" key="1">
    <source>
        <dbReference type="EMBL" id="SPD73540.1"/>
    </source>
</evidence>
<dbReference type="EMBL" id="OJIN01000101">
    <property type="protein sequence ID" value="SPD73540.1"/>
    <property type="molecule type" value="Genomic_DNA"/>
</dbReference>
<organism evidence="1">
    <name type="scientific">uncultured Desulfobacterium sp</name>
    <dbReference type="NCBI Taxonomy" id="201089"/>
    <lineage>
        <taxon>Bacteria</taxon>
        <taxon>Pseudomonadati</taxon>
        <taxon>Thermodesulfobacteriota</taxon>
        <taxon>Desulfobacteria</taxon>
        <taxon>Desulfobacterales</taxon>
        <taxon>Desulfobacteriaceae</taxon>
        <taxon>Desulfobacterium</taxon>
        <taxon>environmental samples</taxon>
    </lineage>
</organism>
<protein>
    <submittedName>
        <fullName evidence="1">Uncharacterized protein</fullName>
    </submittedName>
</protein>
<name>A0A445MVN2_9BACT</name>
<sequence>MQVLEKVRDTAFLGREFLAWLWFKTETEDELFDLGEAGKAEIWFDGRMTLQAETEQGIETITCSGDKPNMKQARFALSEHKEITQAMIRMVIGENNWSFVLDSTWMNLRSFKTPKVIQDKNDDPDGIFYEKAFLTEEAIAAIDTVFFLFIRLRVSREWGEKEGPALSKWINEVS</sequence>
<accession>A0A445MVN2</accession>